<feature type="domain" description="Transcription regulator AsnC/Lrp ligand binding" evidence="1">
    <location>
        <begin position="79"/>
        <end position="150"/>
    </location>
</feature>
<accession>A0A6J4V975</accession>
<dbReference type="GO" id="GO:0043200">
    <property type="term" value="P:response to amino acid"/>
    <property type="evidence" value="ECO:0007669"/>
    <property type="project" value="TreeGrafter"/>
</dbReference>
<dbReference type="Gene3D" id="3.30.70.920">
    <property type="match status" value="1"/>
</dbReference>
<dbReference type="InterPro" id="IPR019887">
    <property type="entry name" value="Tscrpt_reg_AsnC/Lrp_C"/>
</dbReference>
<sequence>MADHADLFDSTLRRRVLRVLERDARRTAAQVAEAVGADEATVAAIIADAERQGAIRRYKTIVSWDRVGESEQVVAFIDVSVQPERDTGFDHVASRIARFPEVRSVHLVSGANDLRVVIEGSSLQAVASFVAHKLSPLDGVTATETHFLLKAYKEDGESLTDEMAQDNRLAVAP</sequence>
<dbReference type="PANTHER" id="PTHR30154">
    <property type="entry name" value="LEUCINE-RESPONSIVE REGULATORY PROTEIN"/>
    <property type="match status" value="1"/>
</dbReference>
<dbReference type="InterPro" id="IPR011008">
    <property type="entry name" value="Dimeric_a/b-barrel"/>
</dbReference>
<dbReference type="AlphaFoldDB" id="A0A6J4V975"/>
<dbReference type="GO" id="GO:0043565">
    <property type="term" value="F:sequence-specific DNA binding"/>
    <property type="evidence" value="ECO:0007669"/>
    <property type="project" value="TreeGrafter"/>
</dbReference>
<reference evidence="2" key="1">
    <citation type="submission" date="2020-02" db="EMBL/GenBank/DDBJ databases">
        <authorList>
            <person name="Meier V. D."/>
        </authorList>
    </citation>
    <scope>NUCLEOTIDE SEQUENCE</scope>
    <source>
        <strain evidence="2">AVDCRST_MAG33</strain>
    </source>
</reference>
<proteinExistence type="predicted"/>
<dbReference type="InterPro" id="IPR036390">
    <property type="entry name" value="WH_DNA-bd_sf"/>
</dbReference>
<organism evidence="2">
    <name type="scientific">uncultured Thermomicrobiales bacterium</name>
    <dbReference type="NCBI Taxonomy" id="1645740"/>
    <lineage>
        <taxon>Bacteria</taxon>
        <taxon>Pseudomonadati</taxon>
        <taxon>Thermomicrobiota</taxon>
        <taxon>Thermomicrobia</taxon>
        <taxon>Thermomicrobiales</taxon>
        <taxon>environmental samples</taxon>
    </lineage>
</organism>
<dbReference type="PANTHER" id="PTHR30154:SF34">
    <property type="entry name" value="TRANSCRIPTIONAL REGULATOR AZLB"/>
    <property type="match status" value="1"/>
</dbReference>
<dbReference type="SMART" id="SM00344">
    <property type="entry name" value="HTH_ASNC"/>
    <property type="match status" value="1"/>
</dbReference>
<name>A0A6J4V975_9BACT</name>
<dbReference type="SUPFAM" id="SSF46785">
    <property type="entry name" value="Winged helix' DNA-binding domain"/>
    <property type="match status" value="1"/>
</dbReference>
<dbReference type="InterPro" id="IPR019888">
    <property type="entry name" value="Tscrpt_reg_AsnC-like"/>
</dbReference>
<dbReference type="InterPro" id="IPR036388">
    <property type="entry name" value="WH-like_DNA-bd_sf"/>
</dbReference>
<dbReference type="Pfam" id="PF01037">
    <property type="entry name" value="AsnC_trans_reg"/>
    <property type="match status" value="1"/>
</dbReference>
<evidence type="ECO:0000259" key="1">
    <source>
        <dbReference type="Pfam" id="PF01037"/>
    </source>
</evidence>
<dbReference type="Gene3D" id="1.10.10.10">
    <property type="entry name" value="Winged helix-like DNA-binding domain superfamily/Winged helix DNA-binding domain"/>
    <property type="match status" value="1"/>
</dbReference>
<evidence type="ECO:0000313" key="2">
    <source>
        <dbReference type="EMBL" id="CAA9571809.1"/>
    </source>
</evidence>
<gene>
    <name evidence="2" type="ORF">AVDCRST_MAG33-2608</name>
</gene>
<dbReference type="SUPFAM" id="SSF54909">
    <property type="entry name" value="Dimeric alpha+beta barrel"/>
    <property type="match status" value="1"/>
</dbReference>
<protein>
    <recommendedName>
        <fullName evidence="1">Transcription regulator AsnC/Lrp ligand binding domain-containing protein</fullName>
    </recommendedName>
</protein>
<dbReference type="GO" id="GO:0005829">
    <property type="term" value="C:cytosol"/>
    <property type="evidence" value="ECO:0007669"/>
    <property type="project" value="TreeGrafter"/>
</dbReference>
<dbReference type="Pfam" id="PF13412">
    <property type="entry name" value="HTH_24"/>
    <property type="match status" value="1"/>
</dbReference>
<dbReference type="EMBL" id="CADCWK010000308">
    <property type="protein sequence ID" value="CAA9571809.1"/>
    <property type="molecule type" value="Genomic_DNA"/>
</dbReference>